<feature type="compositionally biased region" description="Basic and acidic residues" evidence="7">
    <location>
        <begin position="37"/>
        <end position="46"/>
    </location>
</feature>
<dbReference type="InterPro" id="IPR000313">
    <property type="entry name" value="PWWP_dom"/>
</dbReference>
<dbReference type="PROSITE" id="PS50812">
    <property type="entry name" value="PWWP"/>
    <property type="match status" value="1"/>
</dbReference>
<dbReference type="PANTHER" id="PTHR46453:SF5">
    <property type="entry name" value="PROTEIN KINASE C-BINDING PROTEIN 1 ISOFORM X1"/>
    <property type="match status" value="1"/>
</dbReference>
<dbReference type="Pfam" id="PF24324">
    <property type="entry name" value="MYND_ZMYND11_ZMYD8"/>
    <property type="match status" value="1"/>
</dbReference>
<evidence type="ECO:0000313" key="11">
    <source>
        <dbReference type="EMBL" id="CAL1301018.1"/>
    </source>
</evidence>
<keyword evidence="12" id="KW-1185">Reference proteome</keyword>
<dbReference type="InterPro" id="IPR002893">
    <property type="entry name" value="Znf_MYND"/>
</dbReference>
<dbReference type="PROSITE" id="PS50089">
    <property type="entry name" value="ZF_RING_2"/>
    <property type="match status" value="1"/>
</dbReference>
<sequence>MRVRSKSRFSPRVSKRKIGIESSSTAASEPQPKRTSKRNESEHKESSSSATRCSTVSSSVVVDKYCWLCHTETDDKICVTCHRSFHNSCLAKPPSASFSELGVCPECQSKSVDGTELNSSKYFNLDKLKRMLDVLTRRSFDKKRGKNEPFLRWPEEDRDKLFKIIDFEILLDNINHVLPYTKTAEFYGDVKFIYHNSCIVYGANSDQAKAAENLRKDFKTELLDLEACPECYYHLYCDESDSRDPFMRLCDSPHDIVWAQLTGHPYWPAKCLKVVKGFAHVRFFGEHEQSKIPINKCFFMSETYPKNKNSNLSNPENSGPKSPSFKSARTELLRYIRLYERRYGTFPFYSHKTPYKPQERQNEVIIISAEGSSNRNMAEMKLEGIVNEDSEANVLNAATVMEFSEENLPPNSVSNDIASPNGQYLPLDELLPTVHVDLTPLTTAPVESGFNNNPSPVTSINMSFSSDENPSNIENVPRNPVVTSIESLQPTESPPIALSSAGDSSLDCDFRLLENIKGILNSAASKVSETINCTEILSATVANNASDDSPIQSDSLHNIMNNFSVFTGNQAELDNEVQCIGQKRNIEDEPINPDIIVSLLEENSPELKDIFKKARYWINGILLTLWASCNENPDNLGRISKLCVDLRKCRSDLKKMEEENDKIKKEEAENKYQIQSLTNQLNKLQSENEKLESKLTSEIEKNVEARENAKTIIRSLKSGCSKRIEEMLKKQFMDTIEEKEKKLEYAEETIKTLEEEKKLLEKELAEAKIAKQNAEEKLSVTKSPEFVYDRDDIATFKKTHYCCVCEVSAAFVCCLNTSYCSPKCQEEHAEEHQPHCKREISSQIVQQTVCQKTVVYSVERSTINNSSNPEISNTESMADSTQPKKTDNSASSVVLTPQDHVIASSSRSNTSKSKRRSRK</sequence>
<dbReference type="Gene3D" id="1.10.287.1490">
    <property type="match status" value="1"/>
</dbReference>
<dbReference type="SMART" id="SM00293">
    <property type="entry name" value="PWWP"/>
    <property type="match status" value="1"/>
</dbReference>
<feature type="domain" description="MYND-type" evidence="10">
    <location>
        <begin position="802"/>
        <end position="836"/>
    </location>
</feature>
<accession>A0AAV2BY76</accession>
<reference evidence="11 12" key="1">
    <citation type="submission" date="2024-04" db="EMBL/GenBank/DDBJ databases">
        <authorList>
            <person name="Rising A."/>
            <person name="Reimegard J."/>
            <person name="Sonavane S."/>
            <person name="Akerstrom W."/>
            <person name="Nylinder S."/>
            <person name="Hedman E."/>
            <person name="Kallberg Y."/>
        </authorList>
    </citation>
    <scope>NUCLEOTIDE SEQUENCE [LARGE SCALE GENOMIC DNA]</scope>
</reference>
<evidence type="ECO:0000256" key="4">
    <source>
        <dbReference type="ARBA" id="ARBA00023117"/>
    </source>
</evidence>
<feature type="domain" description="RING-type" evidence="8">
    <location>
        <begin position="66"/>
        <end position="108"/>
    </location>
</feature>
<feature type="region of interest" description="Disordered" evidence="7">
    <location>
        <begin position="864"/>
        <end position="919"/>
    </location>
</feature>
<gene>
    <name evidence="11" type="ORF">LARSCL_LOCUS22264</name>
</gene>
<dbReference type="EMBL" id="CAXIEN010000608">
    <property type="protein sequence ID" value="CAL1301018.1"/>
    <property type="molecule type" value="Genomic_DNA"/>
</dbReference>
<evidence type="ECO:0000256" key="6">
    <source>
        <dbReference type="SAM" id="Coils"/>
    </source>
</evidence>
<dbReference type="AlphaFoldDB" id="A0AAV2BY76"/>
<feature type="coiled-coil region" evidence="6">
    <location>
        <begin position="639"/>
        <end position="777"/>
    </location>
</feature>
<keyword evidence="1" id="KW-0479">Metal-binding</keyword>
<dbReference type="GO" id="GO:0005737">
    <property type="term" value="C:cytoplasm"/>
    <property type="evidence" value="ECO:0007669"/>
    <property type="project" value="TreeGrafter"/>
</dbReference>
<dbReference type="GO" id="GO:0008270">
    <property type="term" value="F:zinc ion binding"/>
    <property type="evidence" value="ECO:0007669"/>
    <property type="project" value="UniProtKB-KW"/>
</dbReference>
<keyword evidence="6" id="KW-0175">Coiled coil</keyword>
<feature type="compositionally biased region" description="Polar residues" evidence="7">
    <location>
        <begin position="864"/>
        <end position="881"/>
    </location>
</feature>
<dbReference type="PROSITE" id="PS50865">
    <property type="entry name" value="ZF_MYND_2"/>
    <property type="match status" value="1"/>
</dbReference>
<evidence type="ECO:0000256" key="1">
    <source>
        <dbReference type="ARBA" id="ARBA00022723"/>
    </source>
</evidence>
<evidence type="ECO:0000259" key="10">
    <source>
        <dbReference type="PROSITE" id="PS50865"/>
    </source>
</evidence>
<name>A0AAV2BY76_9ARAC</name>
<feature type="region of interest" description="Disordered" evidence="7">
    <location>
        <begin position="1"/>
        <end position="49"/>
    </location>
</feature>
<dbReference type="Gene3D" id="1.20.920.10">
    <property type="entry name" value="Bromodomain-like"/>
    <property type="match status" value="1"/>
</dbReference>
<organism evidence="11 12">
    <name type="scientific">Larinioides sclopetarius</name>
    <dbReference type="NCBI Taxonomy" id="280406"/>
    <lineage>
        <taxon>Eukaryota</taxon>
        <taxon>Metazoa</taxon>
        <taxon>Ecdysozoa</taxon>
        <taxon>Arthropoda</taxon>
        <taxon>Chelicerata</taxon>
        <taxon>Arachnida</taxon>
        <taxon>Araneae</taxon>
        <taxon>Araneomorphae</taxon>
        <taxon>Entelegynae</taxon>
        <taxon>Araneoidea</taxon>
        <taxon>Araneidae</taxon>
        <taxon>Larinioides</taxon>
    </lineage>
</organism>
<evidence type="ECO:0000259" key="9">
    <source>
        <dbReference type="PROSITE" id="PS50812"/>
    </source>
</evidence>
<feature type="compositionally biased region" description="Basic residues" evidence="7">
    <location>
        <begin position="1"/>
        <end position="17"/>
    </location>
</feature>
<dbReference type="SUPFAM" id="SSF144232">
    <property type="entry name" value="HIT/MYND zinc finger-like"/>
    <property type="match status" value="1"/>
</dbReference>
<dbReference type="InterPro" id="IPR001841">
    <property type="entry name" value="Znf_RING"/>
</dbReference>
<dbReference type="Proteomes" id="UP001497382">
    <property type="component" value="Unassembled WGS sequence"/>
</dbReference>
<dbReference type="GO" id="GO:0003714">
    <property type="term" value="F:transcription corepressor activity"/>
    <property type="evidence" value="ECO:0007669"/>
    <property type="project" value="TreeGrafter"/>
</dbReference>
<dbReference type="GO" id="GO:0005634">
    <property type="term" value="C:nucleus"/>
    <property type="evidence" value="ECO:0007669"/>
    <property type="project" value="TreeGrafter"/>
</dbReference>
<proteinExistence type="predicted"/>
<keyword evidence="2 5" id="KW-0863">Zinc-finger</keyword>
<keyword evidence="3" id="KW-0862">Zinc</keyword>
<feature type="domain" description="PWWP" evidence="9">
    <location>
        <begin position="253"/>
        <end position="303"/>
    </location>
</feature>
<dbReference type="Gene3D" id="2.30.30.140">
    <property type="match status" value="1"/>
</dbReference>
<dbReference type="PANTHER" id="PTHR46453">
    <property type="entry name" value="PROTEIN KINASE C-BINDING PROTEIN 1"/>
    <property type="match status" value="1"/>
</dbReference>
<evidence type="ECO:0000259" key="8">
    <source>
        <dbReference type="PROSITE" id="PS50089"/>
    </source>
</evidence>
<comment type="caution">
    <text evidence="11">The sequence shown here is derived from an EMBL/GenBank/DDBJ whole genome shotgun (WGS) entry which is preliminary data.</text>
</comment>
<evidence type="ECO:0000313" key="12">
    <source>
        <dbReference type="Proteomes" id="UP001497382"/>
    </source>
</evidence>
<evidence type="ECO:0000256" key="3">
    <source>
        <dbReference type="ARBA" id="ARBA00022833"/>
    </source>
</evidence>
<evidence type="ECO:0000256" key="2">
    <source>
        <dbReference type="ARBA" id="ARBA00022771"/>
    </source>
</evidence>
<dbReference type="InterPro" id="IPR057053">
    <property type="entry name" value="MYND_ZMYND11_ZMYD8"/>
</dbReference>
<evidence type="ECO:0000256" key="5">
    <source>
        <dbReference type="PROSITE-ProRule" id="PRU00134"/>
    </source>
</evidence>
<dbReference type="InterPro" id="IPR036427">
    <property type="entry name" value="Bromodomain-like_sf"/>
</dbReference>
<evidence type="ECO:0000256" key="7">
    <source>
        <dbReference type="SAM" id="MobiDB-lite"/>
    </source>
</evidence>
<keyword evidence="4" id="KW-0103">Bromodomain</keyword>
<dbReference type="SUPFAM" id="SSF63748">
    <property type="entry name" value="Tudor/PWWP/MBT"/>
    <property type="match status" value="1"/>
</dbReference>
<dbReference type="SUPFAM" id="SSF47370">
    <property type="entry name" value="Bromodomain"/>
    <property type="match status" value="1"/>
</dbReference>
<protein>
    <submittedName>
        <fullName evidence="11">Uncharacterized protein</fullName>
    </submittedName>
</protein>